<keyword evidence="2" id="KW-1185">Reference proteome</keyword>
<comment type="caution">
    <text evidence="1">The sequence shown here is derived from an EMBL/GenBank/DDBJ whole genome shotgun (WGS) entry which is preliminary data.</text>
</comment>
<accession>A0A5B6WNH2</accession>
<sequence length="113" mass="12968">MRCNASSYRFSFVKSSRALCVNFGGVILKQTNAFIGASEVICVSLKRREFNLALLAKQGWKILRQPNCLFARVMKAKYFPKGEFMSARLGSYPSYTWRSIWGARQLLEKETGW</sequence>
<dbReference type="EMBL" id="SMMG02000002">
    <property type="protein sequence ID" value="KAA3482607.1"/>
    <property type="molecule type" value="Genomic_DNA"/>
</dbReference>
<evidence type="ECO:0000313" key="2">
    <source>
        <dbReference type="Proteomes" id="UP000325315"/>
    </source>
</evidence>
<name>A0A5B6WNH2_9ROSI</name>
<protein>
    <submittedName>
        <fullName evidence="1">RNA-directed DNA polymerase reverse transcriptase family protein</fullName>
    </submittedName>
</protein>
<reference evidence="2" key="1">
    <citation type="journal article" date="2019" name="Plant Biotechnol. J.">
        <title>Genome sequencing of the Australian wild diploid species Gossypium australe highlights disease resistance and delayed gland morphogenesis.</title>
        <authorList>
            <person name="Cai Y."/>
            <person name="Cai X."/>
            <person name="Wang Q."/>
            <person name="Wang P."/>
            <person name="Zhang Y."/>
            <person name="Cai C."/>
            <person name="Xu Y."/>
            <person name="Wang K."/>
            <person name="Zhou Z."/>
            <person name="Wang C."/>
            <person name="Geng S."/>
            <person name="Li B."/>
            <person name="Dong Q."/>
            <person name="Hou Y."/>
            <person name="Wang H."/>
            <person name="Ai P."/>
            <person name="Liu Z."/>
            <person name="Yi F."/>
            <person name="Sun M."/>
            <person name="An G."/>
            <person name="Cheng J."/>
            <person name="Zhang Y."/>
            <person name="Shi Q."/>
            <person name="Xie Y."/>
            <person name="Shi X."/>
            <person name="Chang Y."/>
            <person name="Huang F."/>
            <person name="Chen Y."/>
            <person name="Hong S."/>
            <person name="Mi L."/>
            <person name="Sun Q."/>
            <person name="Zhang L."/>
            <person name="Zhou B."/>
            <person name="Peng R."/>
            <person name="Zhang X."/>
            <person name="Liu F."/>
        </authorList>
    </citation>
    <scope>NUCLEOTIDE SEQUENCE [LARGE SCALE GENOMIC DNA]</scope>
    <source>
        <strain evidence="2">cv. PA1801</strain>
    </source>
</reference>
<evidence type="ECO:0000313" key="1">
    <source>
        <dbReference type="EMBL" id="KAA3482607.1"/>
    </source>
</evidence>
<keyword evidence="1" id="KW-0548">Nucleotidyltransferase</keyword>
<organism evidence="1 2">
    <name type="scientific">Gossypium australe</name>
    <dbReference type="NCBI Taxonomy" id="47621"/>
    <lineage>
        <taxon>Eukaryota</taxon>
        <taxon>Viridiplantae</taxon>
        <taxon>Streptophyta</taxon>
        <taxon>Embryophyta</taxon>
        <taxon>Tracheophyta</taxon>
        <taxon>Spermatophyta</taxon>
        <taxon>Magnoliopsida</taxon>
        <taxon>eudicotyledons</taxon>
        <taxon>Gunneridae</taxon>
        <taxon>Pentapetalae</taxon>
        <taxon>rosids</taxon>
        <taxon>malvids</taxon>
        <taxon>Malvales</taxon>
        <taxon>Malvaceae</taxon>
        <taxon>Malvoideae</taxon>
        <taxon>Gossypium</taxon>
    </lineage>
</organism>
<gene>
    <name evidence="1" type="ORF">EPI10_004838</name>
</gene>
<dbReference type="Proteomes" id="UP000325315">
    <property type="component" value="Unassembled WGS sequence"/>
</dbReference>
<proteinExistence type="predicted"/>
<dbReference type="GO" id="GO:0003964">
    <property type="term" value="F:RNA-directed DNA polymerase activity"/>
    <property type="evidence" value="ECO:0007669"/>
    <property type="project" value="UniProtKB-KW"/>
</dbReference>
<dbReference type="AlphaFoldDB" id="A0A5B6WNH2"/>
<keyword evidence="1" id="KW-0808">Transferase</keyword>
<keyword evidence="1" id="KW-0695">RNA-directed DNA polymerase</keyword>
<dbReference type="OrthoDB" id="1742963at2759"/>